<dbReference type="Pfam" id="PF02595">
    <property type="entry name" value="Gly_kinase"/>
    <property type="match status" value="1"/>
</dbReference>
<proteinExistence type="inferred from homology"/>
<evidence type="ECO:0000313" key="6">
    <source>
        <dbReference type="Proteomes" id="UP000008801"/>
    </source>
</evidence>
<dbReference type="AlphaFoldDB" id="D4JDX6"/>
<dbReference type="Gene3D" id="3.40.50.10350">
    <property type="entry name" value="Glycerate kinase, domain 1"/>
    <property type="match status" value="1"/>
</dbReference>
<evidence type="ECO:0000256" key="3">
    <source>
        <dbReference type="ARBA" id="ARBA00022777"/>
    </source>
</evidence>
<dbReference type="Proteomes" id="UP000008801">
    <property type="component" value="Chromosome"/>
</dbReference>
<dbReference type="GO" id="GO:0031388">
    <property type="term" value="P:organic acid phosphorylation"/>
    <property type="evidence" value="ECO:0007669"/>
    <property type="project" value="UniProtKB-UniRule"/>
</dbReference>
<dbReference type="PANTHER" id="PTHR21599:SF0">
    <property type="entry name" value="GLYCERATE KINASE"/>
    <property type="match status" value="1"/>
</dbReference>
<dbReference type="EMBL" id="FP929041">
    <property type="protein sequence ID" value="CBK88398.1"/>
    <property type="molecule type" value="Genomic_DNA"/>
</dbReference>
<protein>
    <submittedName>
        <fullName evidence="5">Glycerate kinase</fullName>
        <ecNumber evidence="5">2.7.1.31</ecNumber>
    </submittedName>
</protein>
<dbReference type="InterPro" id="IPR004381">
    <property type="entry name" value="Glycerate_kinase"/>
</dbReference>
<dbReference type="PANTHER" id="PTHR21599">
    <property type="entry name" value="GLYCERATE KINASE"/>
    <property type="match status" value="1"/>
</dbReference>
<evidence type="ECO:0000313" key="5">
    <source>
        <dbReference type="EMBL" id="CBK88398.1"/>
    </source>
</evidence>
<dbReference type="PIRSF" id="PIRSF006078">
    <property type="entry name" value="GlxK"/>
    <property type="match status" value="1"/>
</dbReference>
<keyword evidence="2 4" id="KW-0808">Transferase</keyword>
<dbReference type="InterPro" id="IPR018193">
    <property type="entry name" value="Glyc_kinase_flavodox-like_fold"/>
</dbReference>
<reference evidence="5 6" key="1">
    <citation type="submission" date="2010-03" db="EMBL/GenBank/DDBJ databases">
        <title>The genome sequence of Eubacterium cylindroides T2-87.</title>
        <authorList>
            <consortium name="metaHIT consortium -- http://www.metahit.eu/"/>
            <person name="Pajon A."/>
            <person name="Turner K."/>
            <person name="Parkhill J."/>
            <person name="Duncan S."/>
            <person name="Flint H."/>
        </authorList>
    </citation>
    <scope>NUCLEOTIDE SEQUENCE [LARGE SCALE GENOMIC DNA]</scope>
    <source>
        <strain evidence="5 6">T2-87</strain>
    </source>
</reference>
<gene>
    <name evidence="5" type="ORF">EC1_07970</name>
</gene>
<name>D4JDX6_9FIRM</name>
<dbReference type="NCBIfam" id="TIGR00045">
    <property type="entry name" value="glycerate kinase"/>
    <property type="match status" value="1"/>
</dbReference>
<dbReference type="STRING" id="717960.EC1_07970"/>
<sequence>MYMKFVVACDSFKGCMTSKEVGQTIEKGILKANFQHRVKVFSMADGGEGTAQAFCDVINGKMVDVNTLDAYHRKIRAGICLSQEEDIAIIDVASCIGLSMVDKKDRNPMITSSKGVGILIKQALSFGVSKIIIGLGGSSTNDGGMGLLSEFGVRFYDSNRELLRPNTYALGKIAFIDKRAFSIPSNVEFIVACDVKNHLLGQEGATYIFGKQKGIYENQMEEIDSWLRHYRDKLDQTFHVDVNEFEASGAAGGIGAVLLGMFHARMVPGIQLLTEYAHLEDEISKCDIVITGEGQTDRQTVYGKVPYGIAQLAKKYDKPVICLSGALGLGYEELYKEGVIGIFSSADRAMSFQTALKTASAKLEALAFSVVRLIEGVIKYEENKLK</sequence>
<dbReference type="InterPro" id="IPR018197">
    <property type="entry name" value="Glycerate_kinase_RE-like"/>
</dbReference>
<dbReference type="InterPro" id="IPR036129">
    <property type="entry name" value="Glycerate_kinase_sf"/>
</dbReference>
<dbReference type="SUPFAM" id="SSF110738">
    <property type="entry name" value="Glycerate kinase I"/>
    <property type="match status" value="1"/>
</dbReference>
<dbReference type="EC" id="2.7.1.31" evidence="5"/>
<dbReference type="KEGG" id="euc:EC1_07970"/>
<reference evidence="5 6" key="2">
    <citation type="submission" date="2010-03" db="EMBL/GenBank/DDBJ databases">
        <authorList>
            <person name="Pajon A."/>
        </authorList>
    </citation>
    <scope>NUCLEOTIDE SEQUENCE [LARGE SCALE GENOMIC DNA]</scope>
    <source>
        <strain evidence="5 6">T2-87</strain>
    </source>
</reference>
<dbReference type="Gene3D" id="3.90.1510.10">
    <property type="entry name" value="Glycerate kinase, domain 2"/>
    <property type="match status" value="1"/>
</dbReference>
<accession>D4JDX6</accession>
<dbReference type="HOGENOM" id="CLU_028255_0_0_9"/>
<comment type="similarity">
    <text evidence="1 4">Belongs to the glycerate kinase type-1 family.</text>
</comment>
<evidence type="ECO:0000256" key="1">
    <source>
        <dbReference type="ARBA" id="ARBA00006284"/>
    </source>
</evidence>
<dbReference type="GO" id="GO:0008887">
    <property type="term" value="F:glycerate kinase activity"/>
    <property type="evidence" value="ECO:0007669"/>
    <property type="project" value="UniProtKB-UniRule"/>
</dbReference>
<organism evidence="5 6">
    <name type="scientific">Faecalitalea cylindroides T2-87</name>
    <dbReference type="NCBI Taxonomy" id="717960"/>
    <lineage>
        <taxon>Bacteria</taxon>
        <taxon>Bacillati</taxon>
        <taxon>Bacillota</taxon>
        <taxon>Erysipelotrichia</taxon>
        <taxon>Erysipelotrichales</taxon>
        <taxon>Erysipelotrichaceae</taxon>
        <taxon>Faecalitalea</taxon>
    </lineage>
</organism>
<keyword evidence="3 4" id="KW-0418">Kinase</keyword>
<evidence type="ECO:0000256" key="2">
    <source>
        <dbReference type="ARBA" id="ARBA00022679"/>
    </source>
</evidence>
<evidence type="ECO:0000256" key="4">
    <source>
        <dbReference type="PIRNR" id="PIRNR006078"/>
    </source>
</evidence>
<dbReference type="PATRIC" id="fig|717960.3.peg.268"/>